<sequence>MRQFSILLIFVVAFGSAAVLYEQESRKVKGVLSQITDLQAKVGDMQAEINRLNAELEAVKLAERRRPNLNTIASRVLHNEPAKPTAPSAAIANSSSASQRGLVAGDVTNSAPAIRGRGEPSDDEWAKPTIDAEVRESQAANGAEAVADPYR</sequence>
<feature type="compositionally biased region" description="Basic and acidic residues" evidence="2">
    <location>
        <begin position="116"/>
        <end position="136"/>
    </location>
</feature>
<dbReference type="AlphaFoldDB" id="A0AAU0MZU8"/>
<name>A0AAU0MZU8_9GAMM</name>
<evidence type="ECO:0000313" key="3">
    <source>
        <dbReference type="EMBL" id="WOX05427.1"/>
    </source>
</evidence>
<keyword evidence="1" id="KW-0175">Coiled coil</keyword>
<evidence type="ECO:0000313" key="4">
    <source>
        <dbReference type="Proteomes" id="UP001302477"/>
    </source>
</evidence>
<reference evidence="3 4" key="1">
    <citation type="submission" date="2023-10" db="EMBL/GenBank/DDBJ databases">
        <title>Description of Microbulbifer bruguierae sp. nov., isolated from the sediments of mangrove plant Bruguiera sexangula and comparative genomic analyses of the genus Microbulbifer.</title>
        <authorList>
            <person name="Long M."/>
        </authorList>
    </citation>
    <scope>NUCLEOTIDE SEQUENCE [LARGE SCALE GENOMIC DNA]</scope>
    <source>
        <strain evidence="3 4">SPO729</strain>
    </source>
</reference>
<evidence type="ECO:0000256" key="2">
    <source>
        <dbReference type="SAM" id="MobiDB-lite"/>
    </source>
</evidence>
<accession>A0AAU0MZU8</accession>
<dbReference type="Proteomes" id="UP001302477">
    <property type="component" value="Chromosome"/>
</dbReference>
<dbReference type="KEGG" id="mpaf:R5R33_17035"/>
<feature type="coiled-coil region" evidence="1">
    <location>
        <begin position="35"/>
        <end position="62"/>
    </location>
</feature>
<feature type="region of interest" description="Disordered" evidence="2">
    <location>
        <begin position="77"/>
        <end position="151"/>
    </location>
</feature>
<dbReference type="RefSeq" id="WP_318953899.1">
    <property type="nucleotide sequence ID" value="NZ_CP137555.1"/>
</dbReference>
<dbReference type="EMBL" id="CP137555">
    <property type="protein sequence ID" value="WOX05427.1"/>
    <property type="molecule type" value="Genomic_DNA"/>
</dbReference>
<protein>
    <recommendedName>
        <fullName evidence="5">Cell division protein FtsL</fullName>
    </recommendedName>
</protein>
<gene>
    <name evidence="3" type="ORF">R5R33_17035</name>
</gene>
<organism evidence="3 4">
    <name type="scientific">Microbulbifer pacificus</name>
    <dbReference type="NCBI Taxonomy" id="407164"/>
    <lineage>
        <taxon>Bacteria</taxon>
        <taxon>Pseudomonadati</taxon>
        <taxon>Pseudomonadota</taxon>
        <taxon>Gammaproteobacteria</taxon>
        <taxon>Cellvibrionales</taxon>
        <taxon>Microbulbiferaceae</taxon>
        <taxon>Microbulbifer</taxon>
    </lineage>
</organism>
<evidence type="ECO:0008006" key="5">
    <source>
        <dbReference type="Google" id="ProtNLM"/>
    </source>
</evidence>
<proteinExistence type="predicted"/>
<evidence type="ECO:0000256" key="1">
    <source>
        <dbReference type="SAM" id="Coils"/>
    </source>
</evidence>
<feature type="compositionally biased region" description="Low complexity" evidence="2">
    <location>
        <begin position="86"/>
        <end position="98"/>
    </location>
</feature>
<keyword evidence="4" id="KW-1185">Reference proteome</keyword>